<reference evidence="2 3" key="1">
    <citation type="submission" date="2019-11" db="EMBL/GenBank/DDBJ databases">
        <title>Whole genome sequence of Oryza granulata.</title>
        <authorList>
            <person name="Li W."/>
        </authorList>
    </citation>
    <scope>NUCLEOTIDE SEQUENCE [LARGE SCALE GENOMIC DNA]</scope>
    <source>
        <strain evidence="3">cv. Menghai</strain>
        <tissue evidence="2">Leaf</tissue>
    </source>
</reference>
<sequence length="79" mass="8289">MKAARVSANQQGHKIARDRLRPSPNRLGTTSSALPSIRDLLADCLLKFYAPGTLPPPASSTPELVSSAPEGEVGCLAHP</sequence>
<evidence type="ECO:0000313" key="2">
    <source>
        <dbReference type="EMBL" id="KAF0888511.1"/>
    </source>
</evidence>
<keyword evidence="3" id="KW-1185">Reference proteome</keyword>
<dbReference type="AlphaFoldDB" id="A0A6G1BL31"/>
<comment type="caution">
    <text evidence="2">The sequence shown here is derived from an EMBL/GenBank/DDBJ whole genome shotgun (WGS) entry which is preliminary data.</text>
</comment>
<protein>
    <submittedName>
        <fullName evidence="2">Uncharacterized protein</fullName>
    </submittedName>
</protein>
<dbReference type="Proteomes" id="UP000479710">
    <property type="component" value="Unassembled WGS sequence"/>
</dbReference>
<feature type="region of interest" description="Disordered" evidence="1">
    <location>
        <begin position="1"/>
        <end position="32"/>
    </location>
</feature>
<gene>
    <name evidence="2" type="ORF">E2562_014731</name>
</gene>
<dbReference type="EMBL" id="SPHZ02000012">
    <property type="protein sequence ID" value="KAF0888511.1"/>
    <property type="molecule type" value="Genomic_DNA"/>
</dbReference>
<proteinExistence type="predicted"/>
<evidence type="ECO:0000313" key="3">
    <source>
        <dbReference type="Proteomes" id="UP000479710"/>
    </source>
</evidence>
<name>A0A6G1BL31_9ORYZ</name>
<organism evidence="2 3">
    <name type="scientific">Oryza meyeriana var. granulata</name>
    <dbReference type="NCBI Taxonomy" id="110450"/>
    <lineage>
        <taxon>Eukaryota</taxon>
        <taxon>Viridiplantae</taxon>
        <taxon>Streptophyta</taxon>
        <taxon>Embryophyta</taxon>
        <taxon>Tracheophyta</taxon>
        <taxon>Spermatophyta</taxon>
        <taxon>Magnoliopsida</taxon>
        <taxon>Liliopsida</taxon>
        <taxon>Poales</taxon>
        <taxon>Poaceae</taxon>
        <taxon>BOP clade</taxon>
        <taxon>Oryzoideae</taxon>
        <taxon>Oryzeae</taxon>
        <taxon>Oryzinae</taxon>
        <taxon>Oryza</taxon>
        <taxon>Oryza meyeriana</taxon>
    </lineage>
</organism>
<feature type="region of interest" description="Disordered" evidence="1">
    <location>
        <begin position="56"/>
        <end position="79"/>
    </location>
</feature>
<accession>A0A6G1BL31</accession>
<evidence type="ECO:0000256" key="1">
    <source>
        <dbReference type="SAM" id="MobiDB-lite"/>
    </source>
</evidence>